<feature type="domain" description="C2H2-type" evidence="7">
    <location>
        <begin position="44"/>
        <end position="71"/>
    </location>
</feature>
<dbReference type="GO" id="GO:0000981">
    <property type="term" value="F:DNA-binding transcription factor activity, RNA polymerase II-specific"/>
    <property type="evidence" value="ECO:0007669"/>
    <property type="project" value="TreeGrafter"/>
</dbReference>
<dbReference type="GO" id="GO:0000978">
    <property type="term" value="F:RNA polymerase II cis-regulatory region sequence-specific DNA binding"/>
    <property type="evidence" value="ECO:0007669"/>
    <property type="project" value="TreeGrafter"/>
</dbReference>
<evidence type="ECO:0000256" key="2">
    <source>
        <dbReference type="ARBA" id="ARBA00022737"/>
    </source>
</evidence>
<name>A0A7S3MFU2_9STRA</name>
<dbReference type="GO" id="GO:0031519">
    <property type="term" value="C:PcG protein complex"/>
    <property type="evidence" value="ECO:0007669"/>
    <property type="project" value="TreeGrafter"/>
</dbReference>
<evidence type="ECO:0000256" key="1">
    <source>
        <dbReference type="ARBA" id="ARBA00022723"/>
    </source>
</evidence>
<sequence>MMVKAVQPAVGLPFKCTHPECNKSFSNQGLLTRHMRIHTGEKPFACEICGKQFSQRGNLSKHLLSHENAHLRWNRETNFKPFKCPHPGCGKSFTAKLNLQNHIASQHPTEISVGCDMTEVKAEQHGECTGTYKNYNHDPVHFDHSKNYTAASSNTSTESACLHSGCNLTFSSEAELRSHIFNSTPGIIEEFNFLREMALKFATQMSEWDSFSPQQQTSMRGFARSAIHAIHSIPAASTVSTRSNDNRDVRVVSESGSHMGDGCEERKLHGAHLATQSAAEAAAVIVTEEEDAWISDLGSIMEDFNMPHYHTTDCMDGLNPHCMSHTNAAATSATTAAAFGNTYQESRKHHHHASQSFSATHNNHAGEESGVSLLYTPLLFAHDKIATGWEQHLVTATALSLPPTPTGNGDSKSACIAYHTISSDPDVSSCANSDSISQNTTRVQNAPFIAPVNSVENKALTSPSACCGGHRKNSFDISLAGGKKQKI</sequence>
<evidence type="ECO:0000256" key="6">
    <source>
        <dbReference type="SAM" id="MobiDB-lite"/>
    </source>
</evidence>
<feature type="region of interest" description="Disordered" evidence="6">
    <location>
        <begin position="344"/>
        <end position="363"/>
    </location>
</feature>
<dbReference type="Gene3D" id="3.30.160.60">
    <property type="entry name" value="Classic Zinc Finger"/>
    <property type="match status" value="3"/>
</dbReference>
<keyword evidence="4" id="KW-0862">Zinc</keyword>
<dbReference type="AlphaFoldDB" id="A0A7S3MFU2"/>
<keyword evidence="3 5" id="KW-0863">Zinc-finger</keyword>
<reference evidence="8" key="1">
    <citation type="submission" date="2021-01" db="EMBL/GenBank/DDBJ databases">
        <authorList>
            <person name="Corre E."/>
            <person name="Pelletier E."/>
            <person name="Niang G."/>
            <person name="Scheremetjew M."/>
            <person name="Finn R."/>
            <person name="Kale V."/>
            <person name="Holt S."/>
            <person name="Cochrane G."/>
            <person name="Meng A."/>
            <person name="Brown T."/>
            <person name="Cohen L."/>
        </authorList>
    </citation>
    <scope>NUCLEOTIDE SEQUENCE</scope>
    <source>
        <strain evidence="8">CCAP 955/1</strain>
    </source>
</reference>
<gene>
    <name evidence="8" type="ORF">SELO1098_LOCUS30955</name>
</gene>
<proteinExistence type="predicted"/>
<dbReference type="GO" id="GO:0005667">
    <property type="term" value="C:transcription regulator complex"/>
    <property type="evidence" value="ECO:0007669"/>
    <property type="project" value="TreeGrafter"/>
</dbReference>
<dbReference type="GO" id="GO:0008270">
    <property type="term" value="F:zinc ion binding"/>
    <property type="evidence" value="ECO:0007669"/>
    <property type="project" value="UniProtKB-KW"/>
</dbReference>
<dbReference type="FunFam" id="3.30.160.60:FF:000072">
    <property type="entry name" value="zinc finger protein 143 isoform X1"/>
    <property type="match status" value="1"/>
</dbReference>
<keyword evidence="1" id="KW-0479">Metal-binding</keyword>
<organism evidence="8">
    <name type="scientific">Spumella elongata</name>
    <dbReference type="NCBI Taxonomy" id="89044"/>
    <lineage>
        <taxon>Eukaryota</taxon>
        <taxon>Sar</taxon>
        <taxon>Stramenopiles</taxon>
        <taxon>Ochrophyta</taxon>
        <taxon>Chrysophyceae</taxon>
        <taxon>Chromulinales</taxon>
        <taxon>Chromulinaceae</taxon>
        <taxon>Spumella</taxon>
    </lineage>
</organism>
<accession>A0A7S3MFU2</accession>
<evidence type="ECO:0000256" key="3">
    <source>
        <dbReference type="ARBA" id="ARBA00022771"/>
    </source>
</evidence>
<dbReference type="InterPro" id="IPR013087">
    <property type="entry name" value="Znf_C2H2_type"/>
</dbReference>
<evidence type="ECO:0000256" key="4">
    <source>
        <dbReference type="ARBA" id="ARBA00022833"/>
    </source>
</evidence>
<dbReference type="GO" id="GO:0000785">
    <property type="term" value="C:chromatin"/>
    <property type="evidence" value="ECO:0007669"/>
    <property type="project" value="TreeGrafter"/>
</dbReference>
<keyword evidence="2" id="KW-0677">Repeat</keyword>
<feature type="domain" description="C2H2-type" evidence="7">
    <location>
        <begin position="14"/>
        <end position="43"/>
    </location>
</feature>
<evidence type="ECO:0000256" key="5">
    <source>
        <dbReference type="PROSITE-ProRule" id="PRU00042"/>
    </source>
</evidence>
<dbReference type="FunFam" id="3.30.160.60:FF:000125">
    <property type="entry name" value="Putative zinc finger protein 143"/>
    <property type="match status" value="1"/>
</dbReference>
<dbReference type="SMART" id="SM00355">
    <property type="entry name" value="ZnF_C2H2"/>
    <property type="match status" value="4"/>
</dbReference>
<protein>
    <recommendedName>
        <fullName evidence="7">C2H2-type domain-containing protein</fullName>
    </recommendedName>
</protein>
<feature type="compositionally biased region" description="Polar residues" evidence="6">
    <location>
        <begin position="354"/>
        <end position="363"/>
    </location>
</feature>
<dbReference type="InterPro" id="IPR036236">
    <property type="entry name" value="Znf_C2H2_sf"/>
</dbReference>
<dbReference type="PROSITE" id="PS00028">
    <property type="entry name" value="ZINC_FINGER_C2H2_1"/>
    <property type="match status" value="3"/>
</dbReference>
<evidence type="ECO:0000259" key="7">
    <source>
        <dbReference type="PROSITE" id="PS50157"/>
    </source>
</evidence>
<dbReference type="Pfam" id="PF00096">
    <property type="entry name" value="zf-C2H2"/>
    <property type="match status" value="3"/>
</dbReference>
<dbReference type="FunFam" id="3.30.160.60:FF:000260">
    <property type="entry name" value="Spalt-like transcription factor 1"/>
    <property type="match status" value="1"/>
</dbReference>
<dbReference type="PROSITE" id="PS50157">
    <property type="entry name" value="ZINC_FINGER_C2H2_2"/>
    <property type="match status" value="3"/>
</dbReference>
<dbReference type="EMBL" id="HBIC01060300">
    <property type="protein sequence ID" value="CAE0302098.1"/>
    <property type="molecule type" value="Transcribed_RNA"/>
</dbReference>
<feature type="domain" description="C2H2-type" evidence="7">
    <location>
        <begin position="82"/>
        <end position="112"/>
    </location>
</feature>
<dbReference type="PANTHER" id="PTHR14003">
    <property type="entry name" value="TRANSCRIPTIONAL REPRESSOR PROTEIN YY"/>
    <property type="match status" value="1"/>
</dbReference>
<dbReference type="SUPFAM" id="SSF57667">
    <property type="entry name" value="beta-beta-alpha zinc fingers"/>
    <property type="match status" value="2"/>
</dbReference>
<dbReference type="PANTHER" id="PTHR14003:SF19">
    <property type="entry name" value="YY2 TRANSCRIPTION FACTOR"/>
    <property type="match status" value="1"/>
</dbReference>
<evidence type="ECO:0000313" key="8">
    <source>
        <dbReference type="EMBL" id="CAE0302098.1"/>
    </source>
</evidence>